<dbReference type="Proteomes" id="UP000664417">
    <property type="component" value="Unassembled WGS sequence"/>
</dbReference>
<name>A0A8J7QDM3_9BACT</name>
<gene>
    <name evidence="1" type="ORF">J3U88_04315</name>
</gene>
<dbReference type="PANTHER" id="PTHR35586">
    <property type="entry name" value="SLL1691 PROTEIN"/>
    <property type="match status" value="1"/>
</dbReference>
<accession>A0A8J7QDM3</accession>
<keyword evidence="2" id="KW-1185">Reference proteome</keyword>
<evidence type="ECO:0000313" key="2">
    <source>
        <dbReference type="Proteomes" id="UP000664417"/>
    </source>
</evidence>
<reference evidence="1" key="1">
    <citation type="submission" date="2021-03" db="EMBL/GenBank/DDBJ databases">
        <authorList>
            <person name="Wang G."/>
        </authorList>
    </citation>
    <scope>NUCLEOTIDE SEQUENCE</scope>
    <source>
        <strain evidence="1">KCTC 12899</strain>
    </source>
</reference>
<dbReference type="PANTHER" id="PTHR35586:SF1">
    <property type="entry name" value="SLL1691 PROTEIN"/>
    <property type="match status" value="1"/>
</dbReference>
<comment type="caution">
    <text evidence="1">The sequence shown here is derived from an EMBL/GenBank/DDBJ whole genome shotgun (WGS) entry which is preliminary data.</text>
</comment>
<dbReference type="AlphaFoldDB" id="A0A8J7QDM3"/>
<dbReference type="EMBL" id="JAFREP010000003">
    <property type="protein sequence ID" value="MBO1317675.1"/>
    <property type="molecule type" value="Genomic_DNA"/>
</dbReference>
<dbReference type="RefSeq" id="WP_207857054.1">
    <property type="nucleotide sequence ID" value="NZ_JAFREP010000003.1"/>
</dbReference>
<protein>
    <submittedName>
        <fullName evidence="1">Rpn family recombination-promoting nuclease/putative transposase</fullName>
    </submittedName>
</protein>
<sequence length="323" mass="37793">MPDFDSPWKHLSESFFPELIQFYLPPAFDDINWEHKITSLDKELPKLDPMSQTGGRYADKLFSVQRKDGKDSLVFIHMEFQNQKDDELPLRMFIYNYRIFDRYRRPVVSLAILGDPNHQWRPNQFHFALWQFSLSMAFPVVKLMDYEEDLPGLLAHKNPFALVTAAHILALRTKGKPKLRMRQKLDLIKRLYLNGYSPQKVVAFFRFIDWVLQLPPNLEQQLQHDLAVFEGEQNMPYMMRFERLAQERGEKIGEARGETRGEARGEARGKRESIVDTLALRFGPLPPNIAPALEKVPPERLIELLRLAVTTTSIETFSRHLNE</sequence>
<organism evidence="1 2">
    <name type="scientific">Acanthopleuribacter pedis</name>
    <dbReference type="NCBI Taxonomy" id="442870"/>
    <lineage>
        <taxon>Bacteria</taxon>
        <taxon>Pseudomonadati</taxon>
        <taxon>Acidobacteriota</taxon>
        <taxon>Holophagae</taxon>
        <taxon>Acanthopleuribacterales</taxon>
        <taxon>Acanthopleuribacteraceae</taxon>
        <taxon>Acanthopleuribacter</taxon>
    </lineage>
</organism>
<proteinExistence type="predicted"/>
<evidence type="ECO:0000313" key="1">
    <source>
        <dbReference type="EMBL" id="MBO1317675.1"/>
    </source>
</evidence>